<dbReference type="EMBL" id="VTEI01000021">
    <property type="protein sequence ID" value="TYS13334.1"/>
    <property type="molecule type" value="Genomic_DNA"/>
</dbReference>
<dbReference type="AlphaFoldDB" id="A0A5D4NHU7"/>
<feature type="transmembrane region" description="Helical" evidence="1">
    <location>
        <begin position="90"/>
        <end position="112"/>
    </location>
</feature>
<feature type="transmembrane region" description="Helical" evidence="1">
    <location>
        <begin position="132"/>
        <end position="153"/>
    </location>
</feature>
<comment type="caution">
    <text evidence="2">The sequence shown here is derived from an EMBL/GenBank/DDBJ whole genome shotgun (WGS) entry which is preliminary data.</text>
</comment>
<protein>
    <submittedName>
        <fullName evidence="2">Uncharacterized protein</fullName>
    </submittedName>
</protein>
<gene>
    <name evidence="2" type="ORF">FZC78_21890</name>
</gene>
<feature type="transmembrane region" description="Helical" evidence="1">
    <location>
        <begin position="21"/>
        <end position="40"/>
    </location>
</feature>
<keyword evidence="1" id="KW-1133">Transmembrane helix</keyword>
<accession>A0A5D4NHU7</accession>
<evidence type="ECO:0000256" key="1">
    <source>
        <dbReference type="SAM" id="Phobius"/>
    </source>
</evidence>
<evidence type="ECO:0000313" key="3">
    <source>
        <dbReference type="Proteomes" id="UP000322267"/>
    </source>
</evidence>
<dbReference type="Proteomes" id="UP000322267">
    <property type="component" value="Unassembled WGS sequence"/>
</dbReference>
<feature type="transmembrane region" description="Helical" evidence="1">
    <location>
        <begin position="60"/>
        <end position="78"/>
    </location>
</feature>
<name>A0A5D4NHU7_9BACI</name>
<proteinExistence type="predicted"/>
<keyword evidence="1" id="KW-0812">Transmembrane</keyword>
<organism evidence="2 3">
    <name type="scientific">Rossellomorea vietnamensis</name>
    <dbReference type="NCBI Taxonomy" id="218284"/>
    <lineage>
        <taxon>Bacteria</taxon>
        <taxon>Bacillati</taxon>
        <taxon>Bacillota</taxon>
        <taxon>Bacilli</taxon>
        <taxon>Bacillales</taxon>
        <taxon>Bacillaceae</taxon>
        <taxon>Rossellomorea</taxon>
    </lineage>
</organism>
<dbReference type="RefSeq" id="WP_148942203.1">
    <property type="nucleotide sequence ID" value="NZ_VTEI01000021.1"/>
</dbReference>
<reference evidence="2 3" key="1">
    <citation type="submission" date="2019-08" db="EMBL/GenBank/DDBJ databases">
        <title>Bacillus genomes from the desert of Cuatro Cienegas, Coahuila.</title>
        <authorList>
            <person name="Olmedo-Alvarez G."/>
        </authorList>
    </citation>
    <scope>NUCLEOTIDE SEQUENCE [LARGE SCALE GENOMIC DNA]</scope>
    <source>
        <strain evidence="2 3">CH34_1T</strain>
    </source>
</reference>
<keyword evidence="1" id="KW-0472">Membrane</keyword>
<evidence type="ECO:0000313" key="2">
    <source>
        <dbReference type="EMBL" id="TYS13334.1"/>
    </source>
</evidence>
<sequence length="235" mass="26082">MANNNQSVKVAVDMSFLQLIWSAWFMSFVFTAYLILQRVVDNERVNEQSFLTFIYGPSKIYMLVIGIISVYAFLTFYVKNGVTRRDYFKGAAVSSVVVSLVLMTIAGIIAAIEQVIDPDIVTSSFVGPDASLLVTVLAFSINILASYTAGWLIGAGFYRFGGMGGMLYIFASILILSLLDFLWESELKEPLKFLLDISHHHGFSATTSFILTAGLLAVTLWIIKSTTKRVQIKLK</sequence>
<feature type="transmembrane region" description="Helical" evidence="1">
    <location>
        <begin position="165"/>
        <end position="183"/>
    </location>
</feature>
<dbReference type="OrthoDB" id="2388713at2"/>
<feature type="transmembrane region" description="Helical" evidence="1">
    <location>
        <begin position="203"/>
        <end position="223"/>
    </location>
</feature>